<feature type="transmembrane region" description="Helical" evidence="7">
    <location>
        <begin position="31"/>
        <end position="52"/>
    </location>
</feature>
<feature type="transmembrane region" description="Helical" evidence="7">
    <location>
        <begin position="64"/>
        <end position="84"/>
    </location>
</feature>
<feature type="transmembrane region" description="Helical" evidence="7">
    <location>
        <begin position="311"/>
        <end position="330"/>
    </location>
</feature>
<keyword evidence="6 7" id="KW-0472">Membrane</keyword>
<dbReference type="InterPro" id="IPR001851">
    <property type="entry name" value="ABC_transp_permease"/>
</dbReference>
<organism evidence="8 9">
    <name type="scientific">Chromohalobacter canadensis</name>
    <dbReference type="NCBI Taxonomy" id="141389"/>
    <lineage>
        <taxon>Bacteria</taxon>
        <taxon>Pseudomonadati</taxon>
        <taxon>Pseudomonadota</taxon>
        <taxon>Gammaproteobacteria</taxon>
        <taxon>Oceanospirillales</taxon>
        <taxon>Halomonadaceae</taxon>
        <taxon>Chromohalobacter</taxon>
    </lineage>
</organism>
<evidence type="ECO:0000256" key="7">
    <source>
        <dbReference type="SAM" id="Phobius"/>
    </source>
</evidence>
<feature type="transmembrane region" description="Helical" evidence="7">
    <location>
        <begin position="139"/>
        <end position="160"/>
    </location>
</feature>
<dbReference type="Pfam" id="PF02653">
    <property type="entry name" value="BPD_transp_2"/>
    <property type="match status" value="1"/>
</dbReference>
<dbReference type="OrthoDB" id="5422926at2"/>
<evidence type="ECO:0000256" key="5">
    <source>
        <dbReference type="ARBA" id="ARBA00022989"/>
    </source>
</evidence>
<dbReference type="GO" id="GO:0022857">
    <property type="term" value="F:transmembrane transporter activity"/>
    <property type="evidence" value="ECO:0007669"/>
    <property type="project" value="InterPro"/>
</dbReference>
<name>A0A285VTP8_9GAMM</name>
<evidence type="ECO:0000256" key="1">
    <source>
        <dbReference type="ARBA" id="ARBA00004429"/>
    </source>
</evidence>
<dbReference type="Proteomes" id="UP000219023">
    <property type="component" value="Unassembled WGS sequence"/>
</dbReference>
<keyword evidence="4 7" id="KW-0812">Transmembrane</keyword>
<keyword evidence="5 7" id="KW-1133">Transmembrane helix</keyword>
<evidence type="ECO:0000256" key="3">
    <source>
        <dbReference type="ARBA" id="ARBA00022475"/>
    </source>
</evidence>
<gene>
    <name evidence="8" type="ORF">SAMN05421509_10984</name>
</gene>
<reference evidence="8 9" key="1">
    <citation type="submission" date="2017-08" db="EMBL/GenBank/DDBJ databases">
        <authorList>
            <person name="de Groot N.N."/>
        </authorList>
    </citation>
    <scope>NUCLEOTIDE SEQUENCE [LARGE SCALE GENOMIC DNA]</scope>
    <source>
        <strain evidence="8 9">USBA 855</strain>
    </source>
</reference>
<feature type="transmembrane region" description="Helical" evidence="7">
    <location>
        <begin position="287"/>
        <end position="305"/>
    </location>
</feature>
<evidence type="ECO:0000313" key="9">
    <source>
        <dbReference type="Proteomes" id="UP000219023"/>
    </source>
</evidence>
<accession>A0A285VTP8</accession>
<dbReference type="PANTHER" id="PTHR32196">
    <property type="entry name" value="ABC TRANSPORTER PERMEASE PROTEIN YPHD-RELATED-RELATED"/>
    <property type="match status" value="1"/>
</dbReference>
<evidence type="ECO:0000256" key="6">
    <source>
        <dbReference type="ARBA" id="ARBA00023136"/>
    </source>
</evidence>
<feature type="transmembrane region" description="Helical" evidence="7">
    <location>
        <begin position="180"/>
        <end position="201"/>
    </location>
</feature>
<proteinExistence type="inferred from homology"/>
<feature type="transmembrane region" description="Helical" evidence="7">
    <location>
        <begin position="114"/>
        <end position="132"/>
    </location>
</feature>
<dbReference type="CDD" id="cd06579">
    <property type="entry name" value="TM_PBP1_transp_AraH_like"/>
    <property type="match status" value="1"/>
</dbReference>
<keyword evidence="3" id="KW-1003">Cell membrane</keyword>
<evidence type="ECO:0000313" key="8">
    <source>
        <dbReference type="EMBL" id="SOC57422.1"/>
    </source>
</evidence>
<dbReference type="EMBL" id="OBQJ01000009">
    <property type="protein sequence ID" value="SOC57422.1"/>
    <property type="molecule type" value="Genomic_DNA"/>
</dbReference>
<dbReference type="AlphaFoldDB" id="A0A285VTP8"/>
<evidence type="ECO:0000256" key="4">
    <source>
        <dbReference type="ARBA" id="ARBA00022692"/>
    </source>
</evidence>
<comment type="subcellular location">
    <subcellularLocation>
        <location evidence="1">Cell inner membrane</location>
        <topology evidence="1">Multi-pass membrane protein</topology>
    </subcellularLocation>
</comment>
<dbReference type="PANTHER" id="PTHR32196:SF63">
    <property type="entry name" value="INNER MEMBRANE ABC TRANSPORTER PERMEASE PROTEIN YJFF"/>
    <property type="match status" value="1"/>
</dbReference>
<feature type="transmembrane region" description="Helical" evidence="7">
    <location>
        <begin position="230"/>
        <end position="250"/>
    </location>
</feature>
<protein>
    <submittedName>
        <fullName evidence="8">Monosaccharide ABC transporter membrane protein, CUT2 family</fullName>
    </submittedName>
</protein>
<feature type="transmembrane region" description="Helical" evidence="7">
    <location>
        <begin position="262"/>
        <end position="280"/>
    </location>
</feature>
<sequence length="339" mass="35824">MATHDTNLSLERTVKDPAATTRSRYLKKWGLPVETLVLGLTLALWLVMSLTTPTFLTTNNLVNILRQVSIDSIIAFGVLFPILIRGIDLSVGSVVALSGVVCATLLTVGVPIPVAIALTLLLGVVIGSLNAFSVYRLGIPAFIITLAGLQAFRGGAFLVSDGTSVFGLPKSLATFARAEWLGLPSLFWSMLVIGLVLHFILSRTRTGRYMVAMGSNHESARRAGINIKRIVFFAYIVSSTAACIAGILLMARMSIGSPTAGVAYELNAIAAAVVGGASLFGGRGSILGTFIGALLFATIANSANLLGIDSFWQMVATGVLIATVVYIDNLHKRRQSGQK</sequence>
<feature type="transmembrane region" description="Helical" evidence="7">
    <location>
        <begin position="91"/>
        <end position="108"/>
    </location>
</feature>
<comment type="similarity">
    <text evidence="2">Belongs to the binding-protein-dependent transport system permease family. AraH/RbsC subfamily.</text>
</comment>
<dbReference type="GO" id="GO:0005886">
    <property type="term" value="C:plasma membrane"/>
    <property type="evidence" value="ECO:0007669"/>
    <property type="project" value="UniProtKB-SubCell"/>
</dbReference>
<evidence type="ECO:0000256" key="2">
    <source>
        <dbReference type="ARBA" id="ARBA00007942"/>
    </source>
</evidence>